<accession>A0A212JDY7</accession>
<dbReference type="SUPFAM" id="SSF56281">
    <property type="entry name" value="Metallo-hydrolase/oxidoreductase"/>
    <property type="match status" value="1"/>
</dbReference>
<dbReference type="InterPro" id="IPR001279">
    <property type="entry name" value="Metallo-B-lactamas"/>
</dbReference>
<name>A0A212JDY7_9DELT</name>
<reference evidence="2" key="1">
    <citation type="submission" date="2016-04" db="EMBL/GenBank/DDBJ databases">
        <authorList>
            <person name="Evans L.H."/>
            <person name="Alamgir A."/>
            <person name="Owens N."/>
            <person name="Weber N.D."/>
            <person name="Virtaneva K."/>
            <person name="Barbian K."/>
            <person name="Babar A."/>
            <person name="Rosenke K."/>
        </authorList>
    </citation>
    <scope>NUCLEOTIDE SEQUENCE</scope>
    <source>
        <strain evidence="2">86</strain>
    </source>
</reference>
<evidence type="ECO:0000313" key="2">
    <source>
        <dbReference type="EMBL" id="SBV97663.1"/>
    </source>
</evidence>
<dbReference type="GO" id="GO:0016740">
    <property type="term" value="F:transferase activity"/>
    <property type="evidence" value="ECO:0007669"/>
    <property type="project" value="TreeGrafter"/>
</dbReference>
<dbReference type="InterPro" id="IPR052926">
    <property type="entry name" value="Metallo-beta-lactamase_dom"/>
</dbReference>
<dbReference type="PANTHER" id="PTHR13754:SF13">
    <property type="entry name" value="METALLO-BETA-LACTAMASE SUPERFAMILY PROTEIN (AFU_ORTHOLOGUE AFUA_3G07630)"/>
    <property type="match status" value="1"/>
</dbReference>
<dbReference type="EMBL" id="FLUQ01000001">
    <property type="protein sequence ID" value="SBV97663.1"/>
    <property type="molecule type" value="Genomic_DNA"/>
</dbReference>
<organism evidence="2">
    <name type="scientific">uncultured delta proteobacterium</name>
    <dbReference type="NCBI Taxonomy" id="34034"/>
    <lineage>
        <taxon>Bacteria</taxon>
        <taxon>Deltaproteobacteria</taxon>
        <taxon>environmental samples</taxon>
    </lineage>
</organism>
<dbReference type="InterPro" id="IPR036866">
    <property type="entry name" value="RibonucZ/Hydroxyglut_hydro"/>
</dbReference>
<dbReference type="PANTHER" id="PTHR13754">
    <property type="entry name" value="METALLO-BETA-LACTAMASE SUPERFAMILY PROTEIN"/>
    <property type="match status" value="1"/>
</dbReference>
<evidence type="ECO:0000259" key="1">
    <source>
        <dbReference type="Pfam" id="PF00753"/>
    </source>
</evidence>
<dbReference type="AlphaFoldDB" id="A0A212JDY7"/>
<sequence>MLHLSVLMENTAAEGFACEHGLSFLLDSGDTVILFDTGASGAFLDNAARMGLDLGNVTHIVLSHGHYDHTGGLGAGLAHIAAKKAGRELPPLLAHPAVVINRRRPLDHPKGPKDLGMPEDGRDALRSWPMTVSKDPVRIREDIVFLGEVPPARPEMRALVGEAECGGTYRADTLPDDTALAYITDEGLIIIAGCSHAGIVNIMEHAKAVTGVSKIRAVYGGLHCKDMTDDTIARTRAALEVENLAELYACHCTGSALDDFPVRVRLAAGESRKVF</sequence>
<dbReference type="CDD" id="cd07713">
    <property type="entry name" value="DHPS-like_MBL-fold"/>
    <property type="match status" value="1"/>
</dbReference>
<gene>
    <name evidence="2" type="ORF">KL86DPRO_11255</name>
</gene>
<feature type="domain" description="Metallo-beta-lactamase" evidence="1">
    <location>
        <begin position="20"/>
        <end position="99"/>
    </location>
</feature>
<protein>
    <submittedName>
        <fullName evidence="2">Metallo-beta-lactamase superfamily protein</fullName>
    </submittedName>
</protein>
<dbReference type="InterPro" id="IPR041712">
    <property type="entry name" value="DHPS-like_MBL-fold"/>
</dbReference>
<proteinExistence type="predicted"/>
<dbReference type="Pfam" id="PF00753">
    <property type="entry name" value="Lactamase_B"/>
    <property type="match status" value="1"/>
</dbReference>
<dbReference type="Gene3D" id="3.60.15.10">
    <property type="entry name" value="Ribonuclease Z/Hydroxyacylglutathione hydrolase-like"/>
    <property type="match status" value="1"/>
</dbReference>